<evidence type="ECO:0000256" key="1">
    <source>
        <dbReference type="SAM" id="Phobius"/>
    </source>
</evidence>
<gene>
    <name evidence="2" type="ORF">SAMN02745724_00596</name>
</gene>
<proteinExistence type="predicted"/>
<keyword evidence="3" id="KW-1185">Reference proteome</keyword>
<dbReference type="STRING" id="1123010.SAMN02745724_00596"/>
<name>A0A1I1FDY7_9GAMM</name>
<organism evidence="2 3">
    <name type="scientific">Pseudoalteromonas denitrificans DSM 6059</name>
    <dbReference type="NCBI Taxonomy" id="1123010"/>
    <lineage>
        <taxon>Bacteria</taxon>
        <taxon>Pseudomonadati</taxon>
        <taxon>Pseudomonadota</taxon>
        <taxon>Gammaproteobacteria</taxon>
        <taxon>Alteromonadales</taxon>
        <taxon>Pseudoalteromonadaceae</taxon>
        <taxon>Pseudoalteromonas</taxon>
    </lineage>
</organism>
<dbReference type="Proteomes" id="UP000198862">
    <property type="component" value="Unassembled WGS sequence"/>
</dbReference>
<dbReference type="RefSeq" id="WP_091979788.1">
    <property type="nucleotide sequence ID" value="NZ_FOLO01000003.1"/>
</dbReference>
<accession>A0A1I1FDY7</accession>
<evidence type="ECO:0000313" key="3">
    <source>
        <dbReference type="Proteomes" id="UP000198862"/>
    </source>
</evidence>
<dbReference type="EMBL" id="FOLO01000003">
    <property type="protein sequence ID" value="SFB97494.1"/>
    <property type="molecule type" value="Genomic_DNA"/>
</dbReference>
<feature type="transmembrane region" description="Helical" evidence="1">
    <location>
        <begin position="101"/>
        <end position="125"/>
    </location>
</feature>
<evidence type="ECO:0000313" key="2">
    <source>
        <dbReference type="EMBL" id="SFB97494.1"/>
    </source>
</evidence>
<sequence length="134" mass="15665">MKDKKNLFFKLSFIIFFSMLLIYIVFILSFSQAISVLHQDLFSSSLEQIKIEDAKETNNTLLSVLFLNNLVLDKNDNTYFVIKVENSRYFVMSIKNILSKIILLINLPLLLLISSLFLLPIYFNFKKKNSTIKL</sequence>
<protein>
    <submittedName>
        <fullName evidence="2">Uncharacterized protein</fullName>
    </submittedName>
</protein>
<keyword evidence="1" id="KW-1133">Transmembrane helix</keyword>
<keyword evidence="1" id="KW-0472">Membrane</keyword>
<dbReference type="AlphaFoldDB" id="A0A1I1FDY7"/>
<keyword evidence="1" id="KW-0812">Transmembrane</keyword>
<feature type="transmembrane region" description="Helical" evidence="1">
    <location>
        <begin position="7"/>
        <end position="30"/>
    </location>
</feature>
<reference evidence="2 3" key="1">
    <citation type="submission" date="2016-10" db="EMBL/GenBank/DDBJ databases">
        <authorList>
            <person name="de Groot N.N."/>
        </authorList>
    </citation>
    <scope>NUCLEOTIDE SEQUENCE [LARGE SCALE GENOMIC DNA]</scope>
    <source>
        <strain evidence="2 3">DSM 6059</strain>
    </source>
</reference>